<accession>A0ABW5NIQ7</accession>
<organism evidence="3 4">
    <name type="scientific">Sphingobacterium corticis</name>
    <dbReference type="NCBI Taxonomy" id="1812823"/>
    <lineage>
        <taxon>Bacteria</taxon>
        <taxon>Pseudomonadati</taxon>
        <taxon>Bacteroidota</taxon>
        <taxon>Sphingobacteriia</taxon>
        <taxon>Sphingobacteriales</taxon>
        <taxon>Sphingobacteriaceae</taxon>
        <taxon>Sphingobacterium</taxon>
    </lineage>
</organism>
<comment type="caution">
    <text evidence="3">The sequence shown here is derived from an EMBL/GenBank/DDBJ whole genome shotgun (WGS) entry which is preliminary data.</text>
</comment>
<dbReference type="RefSeq" id="WP_380869129.1">
    <property type="nucleotide sequence ID" value="NZ_JBHUMA010000006.1"/>
</dbReference>
<dbReference type="InterPro" id="IPR012910">
    <property type="entry name" value="Plug_dom"/>
</dbReference>
<dbReference type="SUPFAM" id="SSF49464">
    <property type="entry name" value="Carboxypeptidase regulatory domain-like"/>
    <property type="match status" value="1"/>
</dbReference>
<dbReference type="PANTHER" id="PTHR30069">
    <property type="entry name" value="TONB-DEPENDENT OUTER MEMBRANE RECEPTOR"/>
    <property type="match status" value="1"/>
</dbReference>
<reference evidence="4" key="1">
    <citation type="journal article" date="2019" name="Int. J. Syst. Evol. Microbiol.">
        <title>The Global Catalogue of Microorganisms (GCM) 10K type strain sequencing project: providing services to taxonomists for standard genome sequencing and annotation.</title>
        <authorList>
            <consortium name="The Broad Institute Genomics Platform"/>
            <consortium name="The Broad Institute Genome Sequencing Center for Infectious Disease"/>
            <person name="Wu L."/>
            <person name="Ma J."/>
        </authorList>
    </citation>
    <scope>NUCLEOTIDE SEQUENCE [LARGE SCALE GENOMIC DNA]</scope>
    <source>
        <strain evidence="4">KCTC 42248</strain>
    </source>
</reference>
<gene>
    <name evidence="3" type="ORF">ACFSQ3_08550</name>
</gene>
<feature type="domain" description="TonB-dependent receptor plug" evidence="2">
    <location>
        <begin position="134"/>
        <end position="265"/>
    </location>
</feature>
<dbReference type="SUPFAM" id="SSF56935">
    <property type="entry name" value="Porins"/>
    <property type="match status" value="1"/>
</dbReference>
<keyword evidence="4" id="KW-1185">Reference proteome</keyword>
<name>A0ABW5NIQ7_9SPHI</name>
<proteinExistence type="predicted"/>
<dbReference type="EMBL" id="JBHUMA010000006">
    <property type="protein sequence ID" value="MFD2599001.1"/>
    <property type="molecule type" value="Genomic_DNA"/>
</dbReference>
<dbReference type="Pfam" id="PF13715">
    <property type="entry name" value="CarbopepD_reg_2"/>
    <property type="match status" value="1"/>
</dbReference>
<evidence type="ECO:0000259" key="2">
    <source>
        <dbReference type="Pfam" id="PF07715"/>
    </source>
</evidence>
<sequence length="916" mass="102564">MGILLRTLVFIGLICFAILFNAVNAFAQSRYEAKIVGKVYDNSISDVLSLANIYVEETQQSTRTDAKGAFEINLGRYSSDITVVVTYIGKKMVKQKISRRNFNHPISIILVDNSLTLEKVDVNPNFEGTRNSISSITFDEEAIERVQAFSLIDVLNNLPGKQITAPNINGPQTLTLRNTLDRSDAINNSLGIPIIMDGVAISNDANMQSRLVGQRGMGSTGIPSTGGARLPVDVPFTGIDLREIPVESIEKIEVIQGVASAEYGELTDGAILIERKAGKSPWHFTTNINAGARNFSLNKGVNLPKKWGGLTIDGNYAISNSEPTDRFQEYRRYGLGVRWNTVQYKYFRNKLSLDFNQRLDEVKLDPDDNADKRFESKESGIRISNNTSILINKSWLDDINVVLSYSERNQESFAQMLLNRGPIPIGGRDTTGIYEGIYIDGRYLSEEQIIGRPVTASANIRLTTRFKIGDASHVLSYGANANYSNNGGRGMIADPARPRFINFNGQNLRPYPFELTPSILNSGIYLTDNMRYRWFGKAMNSSLGVRFDSQNGSLSIQPRLNTQIVFNKKWQAGLGFGVATKSPTLLHRYPPPTWIDIPLGNVMYNDTYLYLLHTERVELTTPNLKPNRSMQAEFTVNYRNEFITSRFNGFFKHATNGFQSVNAVYPITLPNFSFSRNQETGKIEYEETGEYTKHFAEINKIENRLSSYSYGFDWTISTKKIDAIQTSFLTSTSFILSQNDNGELVNRVRLSSPVDINGAEIWHALYRPTDNDQRYILTSKLNSTTHIPKLGFVVMANADVFWMNKLSSLHKADTQPAVGYLDEYLNPVYLTSAQQIAGIIPPRDLNRNSTEQRIVYANLSLSVAKEIGKKIRIAVTAYNAFNLRPVSSFIDPNSGQENTIQYNSPVSVTGGVAFRL</sequence>
<evidence type="ECO:0000313" key="3">
    <source>
        <dbReference type="EMBL" id="MFD2599001.1"/>
    </source>
</evidence>
<dbReference type="Proteomes" id="UP001597393">
    <property type="component" value="Unassembled WGS sequence"/>
</dbReference>
<dbReference type="InterPro" id="IPR039426">
    <property type="entry name" value="TonB-dep_rcpt-like"/>
</dbReference>
<protein>
    <submittedName>
        <fullName evidence="3">Carboxypeptidase-like regulatory domain-containing protein</fullName>
    </submittedName>
</protein>
<dbReference type="InterPro" id="IPR037066">
    <property type="entry name" value="Plug_dom_sf"/>
</dbReference>
<dbReference type="Gene3D" id="2.170.130.10">
    <property type="entry name" value="TonB-dependent receptor, plug domain"/>
    <property type="match status" value="1"/>
</dbReference>
<evidence type="ECO:0000313" key="4">
    <source>
        <dbReference type="Proteomes" id="UP001597393"/>
    </source>
</evidence>
<dbReference type="PANTHER" id="PTHR30069:SF29">
    <property type="entry name" value="HEMOGLOBIN AND HEMOGLOBIN-HAPTOGLOBIN-BINDING PROTEIN 1-RELATED"/>
    <property type="match status" value="1"/>
</dbReference>
<evidence type="ECO:0000256" key="1">
    <source>
        <dbReference type="ARBA" id="ARBA00022729"/>
    </source>
</evidence>
<keyword evidence="1" id="KW-0732">Signal</keyword>
<dbReference type="InterPro" id="IPR008969">
    <property type="entry name" value="CarboxyPept-like_regulatory"/>
</dbReference>
<dbReference type="Pfam" id="PF07715">
    <property type="entry name" value="Plug"/>
    <property type="match status" value="1"/>
</dbReference>